<evidence type="ECO:0000313" key="1">
    <source>
        <dbReference type="EMBL" id="KAI4463133.1"/>
    </source>
</evidence>
<evidence type="ECO:0000313" key="2">
    <source>
        <dbReference type="Proteomes" id="UP001056778"/>
    </source>
</evidence>
<proteinExistence type="predicted"/>
<name>A0ACB9T8F8_HOLOL</name>
<dbReference type="EMBL" id="CM043018">
    <property type="protein sequence ID" value="KAI4463133.1"/>
    <property type="molecule type" value="Genomic_DNA"/>
</dbReference>
<sequence length="200" mass="22098">MESTRAHSCDICKNPVHAICGNTVGEEGYGSKILCYLCQKEESIKDQRENAAKHLIRSAEKMKEVSLKKFKDVVVDSTVLVDVPKVDRGPLDGNNIVGIVLDIKNNLYQIGTSAGIIKDWLPRNALQIATTTFTETVPRTNLSLREIAGKLSLFGGQGFKKCSCKQSKIQCKTKRCVCKKSNVLCNSRCHKSTTCFNKNA</sequence>
<comment type="caution">
    <text evidence="1">The sequence shown here is derived from an EMBL/GenBank/DDBJ whole genome shotgun (WGS) entry which is preliminary data.</text>
</comment>
<dbReference type="Proteomes" id="UP001056778">
    <property type="component" value="Chromosome 4"/>
</dbReference>
<accession>A0ACB9T8F8</accession>
<reference evidence="1" key="1">
    <citation type="submission" date="2022-04" db="EMBL/GenBank/DDBJ databases">
        <title>Chromosome-scale genome assembly of Holotrichia oblita Faldermann.</title>
        <authorList>
            <person name="Rongchong L."/>
        </authorList>
    </citation>
    <scope>NUCLEOTIDE SEQUENCE</scope>
    <source>
        <strain evidence="1">81SQS9</strain>
    </source>
</reference>
<keyword evidence="2" id="KW-1185">Reference proteome</keyword>
<gene>
    <name evidence="1" type="ORF">MML48_4g00005197</name>
</gene>
<protein>
    <submittedName>
        <fullName evidence="1">Proteasome inhibitor</fullName>
    </submittedName>
</protein>
<organism evidence="1 2">
    <name type="scientific">Holotrichia oblita</name>
    <name type="common">Chafer beetle</name>
    <dbReference type="NCBI Taxonomy" id="644536"/>
    <lineage>
        <taxon>Eukaryota</taxon>
        <taxon>Metazoa</taxon>
        <taxon>Ecdysozoa</taxon>
        <taxon>Arthropoda</taxon>
        <taxon>Hexapoda</taxon>
        <taxon>Insecta</taxon>
        <taxon>Pterygota</taxon>
        <taxon>Neoptera</taxon>
        <taxon>Endopterygota</taxon>
        <taxon>Coleoptera</taxon>
        <taxon>Polyphaga</taxon>
        <taxon>Scarabaeiformia</taxon>
        <taxon>Scarabaeidae</taxon>
        <taxon>Melolonthinae</taxon>
        <taxon>Holotrichia</taxon>
    </lineage>
</organism>